<proteinExistence type="inferred from homology"/>
<dbReference type="EMBL" id="JX412844">
    <property type="protein sequence ID" value="ALO77509.1"/>
    <property type="molecule type" value="Genomic_DNA"/>
</dbReference>
<keyword evidence="4 12" id="KW-0813">Transport</keyword>
<reference evidence="14" key="1">
    <citation type="submission" date="2012-06" db="EMBL/GenBank/DDBJ databases">
        <title>Mitogenomics of the Coleoptera under dense taxon sampling.</title>
        <authorList>
            <person name="Timmermans M.J.T.N."/>
            <person name="Lim J."/>
            <person name="Dodsworth S."/>
            <person name="Haran J."/>
            <person name="Ahrens D."/>
            <person name="Bocak L."/>
            <person name="London A."/>
            <person name="Culverwell L."/>
            <person name="Vogler A.P."/>
        </authorList>
    </citation>
    <scope>NUCLEOTIDE SEQUENCE</scope>
</reference>
<keyword evidence="10 12" id="KW-0496">Mitochondrion</keyword>
<keyword evidence="5 12" id="KW-0138">CF(0)</keyword>
<evidence type="ECO:0000256" key="4">
    <source>
        <dbReference type="ARBA" id="ARBA00022448"/>
    </source>
</evidence>
<comment type="subcellular location">
    <subcellularLocation>
        <location evidence="1 12">Mitochondrion membrane</location>
        <topology evidence="1 12">Single-pass membrane protein</topology>
    </subcellularLocation>
</comment>
<dbReference type="GO" id="GO:0031966">
    <property type="term" value="C:mitochondrial membrane"/>
    <property type="evidence" value="ECO:0007669"/>
    <property type="project" value="UniProtKB-SubCell"/>
</dbReference>
<comment type="similarity">
    <text evidence="2 12">Belongs to the ATPase protein 8 family.</text>
</comment>
<dbReference type="AlphaFoldDB" id="A0A0S2MS12"/>
<evidence type="ECO:0000256" key="12">
    <source>
        <dbReference type="RuleBase" id="RU003661"/>
    </source>
</evidence>
<evidence type="ECO:0000256" key="8">
    <source>
        <dbReference type="ARBA" id="ARBA00022989"/>
    </source>
</evidence>
<evidence type="ECO:0000256" key="1">
    <source>
        <dbReference type="ARBA" id="ARBA00004304"/>
    </source>
</evidence>
<evidence type="ECO:0000256" key="6">
    <source>
        <dbReference type="ARBA" id="ARBA00022692"/>
    </source>
</evidence>
<evidence type="ECO:0000256" key="10">
    <source>
        <dbReference type="ARBA" id="ARBA00023128"/>
    </source>
</evidence>
<dbReference type="Pfam" id="PF00895">
    <property type="entry name" value="ATP-synt_8"/>
    <property type="match status" value="1"/>
</dbReference>
<evidence type="ECO:0000256" key="9">
    <source>
        <dbReference type="ARBA" id="ARBA00023065"/>
    </source>
</evidence>
<keyword evidence="11 13" id="KW-0472">Membrane</keyword>
<sequence length="51" mass="6229">MPQMSPLNWLTLMMSFITLLIMFNTLNYYTFSYTKSKTDTKKKKISINWKW</sequence>
<protein>
    <recommendedName>
        <fullName evidence="12">ATP synthase complex subunit 8</fullName>
    </recommendedName>
</protein>
<keyword evidence="9 12" id="KW-0406">Ion transport</keyword>
<accession>A0A0S2MS12</accession>
<keyword evidence="6 12" id="KW-0812">Transmembrane</keyword>
<dbReference type="GO" id="GO:0015078">
    <property type="term" value="F:proton transmembrane transporter activity"/>
    <property type="evidence" value="ECO:0007669"/>
    <property type="project" value="InterPro"/>
</dbReference>
<evidence type="ECO:0000256" key="2">
    <source>
        <dbReference type="ARBA" id="ARBA00008892"/>
    </source>
</evidence>
<dbReference type="InterPro" id="IPR001421">
    <property type="entry name" value="ATP8_metazoa"/>
</dbReference>
<dbReference type="GO" id="GO:0045259">
    <property type="term" value="C:proton-transporting ATP synthase complex"/>
    <property type="evidence" value="ECO:0007669"/>
    <property type="project" value="UniProtKB-KW"/>
</dbReference>
<dbReference type="GO" id="GO:0015986">
    <property type="term" value="P:proton motive force-driven ATP synthesis"/>
    <property type="evidence" value="ECO:0007669"/>
    <property type="project" value="InterPro"/>
</dbReference>
<evidence type="ECO:0000256" key="5">
    <source>
        <dbReference type="ARBA" id="ARBA00022547"/>
    </source>
</evidence>
<geneLocation type="mitochondrion" evidence="14"/>
<keyword evidence="8 13" id="KW-1133">Transmembrane helix</keyword>
<organism evidence="14">
    <name type="scientific">Mordellidae sp. GENSP01</name>
    <dbReference type="NCBI Taxonomy" id="1205565"/>
    <lineage>
        <taxon>Eukaryota</taxon>
        <taxon>Metazoa</taxon>
        <taxon>Ecdysozoa</taxon>
        <taxon>Arthropoda</taxon>
        <taxon>Hexapoda</taxon>
        <taxon>Insecta</taxon>
        <taxon>Pterygota</taxon>
        <taxon>Neoptera</taxon>
        <taxon>Endopterygota</taxon>
        <taxon>Coleoptera</taxon>
        <taxon>Polyphaga</taxon>
        <taxon>Cucujiformia</taxon>
        <taxon>Mordellidae</taxon>
    </lineage>
</organism>
<evidence type="ECO:0000256" key="13">
    <source>
        <dbReference type="SAM" id="Phobius"/>
    </source>
</evidence>
<evidence type="ECO:0000313" key="14">
    <source>
        <dbReference type="EMBL" id="ALO77509.1"/>
    </source>
</evidence>
<name>A0A0S2MS12_9CUCU</name>
<evidence type="ECO:0000256" key="3">
    <source>
        <dbReference type="ARBA" id="ARBA00011291"/>
    </source>
</evidence>
<feature type="transmembrane region" description="Helical" evidence="13">
    <location>
        <begin position="12"/>
        <end position="31"/>
    </location>
</feature>
<gene>
    <name evidence="14" type="primary">atp8</name>
</gene>
<keyword evidence="7 12" id="KW-0375">Hydrogen ion transport</keyword>
<evidence type="ECO:0000256" key="7">
    <source>
        <dbReference type="ARBA" id="ARBA00022781"/>
    </source>
</evidence>
<comment type="subunit">
    <text evidence="3">F-type ATPases have 2 components, CF(1) - the catalytic core - and CF(0) - the membrane proton channel.</text>
</comment>
<evidence type="ECO:0000256" key="11">
    <source>
        <dbReference type="ARBA" id="ARBA00023136"/>
    </source>
</evidence>